<dbReference type="GeneID" id="42693857"/>
<evidence type="ECO:0000313" key="5">
    <source>
        <dbReference type="Proteomes" id="UP000249099"/>
    </source>
</evidence>
<dbReference type="EMBL" id="MUYF01000003">
    <property type="protein sequence ID" value="OOL81709.1"/>
    <property type="molecule type" value="Genomic_DNA"/>
</dbReference>
<reference evidence="2 4" key="1">
    <citation type="submission" date="2017-01" db="EMBL/GenBank/DDBJ databases">
        <title>Complete Genome Sequence of Dolosigranulum pigrum isolated from a Patient with interstitial lung disease.</title>
        <authorList>
            <person name="Mukhopadhyay R."/>
            <person name="Joaquin J."/>
            <person name="Hogue R."/>
            <person name="Fitzgerald S."/>
            <person name="Jospin G."/>
            <person name="Eisen J.A."/>
            <person name="Chaturvedi V."/>
        </authorList>
    </citation>
    <scope>NUCLEOTIDE SEQUENCE [LARGE SCALE GENOMIC DNA]</scope>
    <source>
        <strain evidence="2 4">15S00348</strain>
    </source>
</reference>
<feature type="transmembrane region" description="Helical" evidence="1">
    <location>
        <begin position="55"/>
        <end position="76"/>
    </location>
</feature>
<keyword evidence="1" id="KW-0472">Membrane</keyword>
<keyword evidence="1" id="KW-0812">Transmembrane</keyword>
<dbReference type="RefSeq" id="WP_004635116.1">
    <property type="nucleotide sequence ID" value="NZ_CAJHJL010000003.1"/>
</dbReference>
<feature type="transmembrane region" description="Helical" evidence="1">
    <location>
        <begin position="5"/>
        <end position="22"/>
    </location>
</feature>
<evidence type="ECO:0000256" key="1">
    <source>
        <dbReference type="SAM" id="Phobius"/>
    </source>
</evidence>
<feature type="transmembrane region" description="Helical" evidence="1">
    <location>
        <begin position="108"/>
        <end position="129"/>
    </location>
</feature>
<name>A0A1S8KPQ3_9LACT</name>
<evidence type="ECO:0000313" key="3">
    <source>
        <dbReference type="EMBL" id="RAN62025.1"/>
    </source>
</evidence>
<dbReference type="Proteomes" id="UP000190409">
    <property type="component" value="Unassembled WGS sequence"/>
</dbReference>
<accession>A0A1S8KPQ3</accession>
<feature type="transmembrane region" description="Helical" evidence="1">
    <location>
        <begin position="28"/>
        <end position="50"/>
    </location>
</feature>
<sequence length="139" mass="15700">MYRKILLSLISTLIIFGTGIYLNVSMSLLMFAVISYVLPLMGNIVIDYYVQTENVLIGSGIISTITTTGYAIFAILMENNINFDGFIRQHTYRSGNMTMGLEPGLADMSQLIFVFALNLSVLYFIQYLSRGDFSHVRRK</sequence>
<gene>
    <name evidence="3" type="ORF">B8A44_08640</name>
    <name evidence="2" type="ORF">BWX42_08400</name>
</gene>
<evidence type="ECO:0000313" key="2">
    <source>
        <dbReference type="EMBL" id="OOL81709.1"/>
    </source>
</evidence>
<dbReference type="EMBL" id="NAQV01000033">
    <property type="protein sequence ID" value="RAN62025.1"/>
    <property type="molecule type" value="Genomic_DNA"/>
</dbReference>
<protein>
    <submittedName>
        <fullName evidence="2">Uncharacterized protein</fullName>
    </submittedName>
</protein>
<dbReference type="NCBIfam" id="NF038270">
    <property type="entry name" value="membran_MsaC"/>
    <property type="match status" value="1"/>
</dbReference>
<dbReference type="AlphaFoldDB" id="A0A1S8KPQ3"/>
<organism evidence="2 4">
    <name type="scientific">Dolosigranulum pigrum</name>
    <dbReference type="NCBI Taxonomy" id="29394"/>
    <lineage>
        <taxon>Bacteria</taxon>
        <taxon>Bacillati</taxon>
        <taxon>Bacillota</taxon>
        <taxon>Bacilli</taxon>
        <taxon>Lactobacillales</taxon>
        <taxon>Carnobacteriaceae</taxon>
        <taxon>Dolosigranulum</taxon>
    </lineage>
</organism>
<dbReference type="Proteomes" id="UP000249099">
    <property type="component" value="Unassembled WGS sequence"/>
</dbReference>
<evidence type="ECO:0000313" key="4">
    <source>
        <dbReference type="Proteomes" id="UP000190409"/>
    </source>
</evidence>
<comment type="caution">
    <text evidence="2">The sequence shown here is derived from an EMBL/GenBank/DDBJ whole genome shotgun (WGS) entry which is preliminary data.</text>
</comment>
<reference evidence="3 5" key="2">
    <citation type="submission" date="2017-03" db="EMBL/GenBank/DDBJ databases">
        <title>wgs assembly of Dolosigranulum pigrum KPL CDC strains.</title>
        <authorList>
            <person name="Brugger S.D."/>
            <person name="Pettigrew M."/>
            <person name="Kong Y."/>
            <person name="Lemon K.P."/>
        </authorList>
    </citation>
    <scope>NUCLEOTIDE SEQUENCE [LARGE SCALE GENOMIC DNA]</scope>
    <source>
        <strain evidence="3 5">KPL1931_CDC4294-98</strain>
    </source>
</reference>
<keyword evidence="1" id="KW-1133">Transmembrane helix</keyword>
<proteinExistence type="predicted"/>